<dbReference type="PANTHER" id="PTHR40765">
    <property type="entry name" value="ESX-2 SECRETION SYSTEM ATPASE ECCB2"/>
    <property type="match status" value="1"/>
</dbReference>
<dbReference type="GO" id="GO:0005576">
    <property type="term" value="C:extracellular region"/>
    <property type="evidence" value="ECO:0007669"/>
    <property type="project" value="TreeGrafter"/>
</dbReference>
<name>A0A136PNQ3_9ACTN</name>
<comment type="caution">
    <text evidence="2">The sequence shown here is derived from an EMBL/GenBank/DDBJ whole genome shotgun (WGS) entry which is preliminary data.</text>
</comment>
<sequence>MQTQRDHVHAHTFMMGRLSSALVEGDPTVARIPGQRALTGLVVGVILVLLIGGGFAVYGWLVPGGSTAYRQAGAILVEKESGTRYVYRDGVLFPMANLTSAMLVQGPTASVKLISRNSLKDLPRGPELGIPDAPQTVPTVGDLVTGPWLACLPGSVVDRPGSRLGVNLDPNAPAAPLADRTFALVRGPQDRTYLLAGPYKFPVADHSVLVALGAANARPAVAPAGWLDWLPTGVTIGPARIPDAGQAGPRVDGRSHRVGTLFRQRPAAGEEQLFVLRTDGLAPVDRMEFALAAVRDDEPPVELDAAAVAAAPRSGDRTLTGRLPDLTDFQWRDPGAQVLCVRQRPVGADSVTSEVVLTDRLSAGVDDDGRTTVLAEPGSGMTVTPIPKAGGVPEVALISDQGVVHRITGGDTLAALKLNSAAAVPFPRELLGALPQGPVLSRTAVTGPTRG</sequence>
<evidence type="ECO:0000256" key="1">
    <source>
        <dbReference type="SAM" id="Phobius"/>
    </source>
</evidence>
<gene>
    <name evidence="2" type="ORF">AWW66_20855</name>
</gene>
<dbReference type="PANTHER" id="PTHR40765:SF2">
    <property type="entry name" value="ESX-2 SECRETION SYSTEM ATPASE ECCB2"/>
    <property type="match status" value="1"/>
</dbReference>
<dbReference type="InterPro" id="IPR044857">
    <property type="entry name" value="T7SS_EccB_R1"/>
</dbReference>
<accession>A0A136PNQ3</accession>
<evidence type="ECO:0000313" key="3">
    <source>
        <dbReference type="Proteomes" id="UP000070620"/>
    </source>
</evidence>
<keyword evidence="3" id="KW-1185">Reference proteome</keyword>
<proteinExistence type="predicted"/>
<dbReference type="AlphaFoldDB" id="A0A136PNQ3"/>
<protein>
    <submittedName>
        <fullName evidence="2">Type VII secretion protein EccB</fullName>
    </submittedName>
</protein>
<dbReference type="Proteomes" id="UP000070620">
    <property type="component" value="Unassembled WGS sequence"/>
</dbReference>
<dbReference type="RefSeq" id="WP_067369110.1">
    <property type="nucleotide sequence ID" value="NZ_JBIUBN010000015.1"/>
</dbReference>
<dbReference type="Pfam" id="PF05108">
    <property type="entry name" value="T7SS_ESX1_EccB"/>
    <property type="match status" value="1"/>
</dbReference>
<dbReference type="InterPro" id="IPR007795">
    <property type="entry name" value="T7SS_EccB"/>
</dbReference>
<evidence type="ECO:0000313" key="2">
    <source>
        <dbReference type="EMBL" id="KXK60069.1"/>
    </source>
</evidence>
<dbReference type="NCBIfam" id="TIGR03919">
    <property type="entry name" value="T7SS_EccB"/>
    <property type="match status" value="1"/>
</dbReference>
<keyword evidence="1" id="KW-1133">Transmembrane helix</keyword>
<organism evidence="2 3">
    <name type="scientific">Micromonospora rosaria</name>
    <dbReference type="NCBI Taxonomy" id="47874"/>
    <lineage>
        <taxon>Bacteria</taxon>
        <taxon>Bacillati</taxon>
        <taxon>Actinomycetota</taxon>
        <taxon>Actinomycetes</taxon>
        <taxon>Micromonosporales</taxon>
        <taxon>Micromonosporaceae</taxon>
        <taxon>Micromonospora</taxon>
    </lineage>
</organism>
<dbReference type="OrthoDB" id="3847604at2"/>
<keyword evidence="1" id="KW-0472">Membrane</keyword>
<dbReference type="Gene3D" id="3.30.2390.20">
    <property type="entry name" value="Type VII secretion system EccB, repeat 1 domain"/>
    <property type="match status" value="1"/>
</dbReference>
<feature type="transmembrane region" description="Helical" evidence="1">
    <location>
        <begin position="41"/>
        <end position="61"/>
    </location>
</feature>
<keyword evidence="1" id="KW-0812">Transmembrane</keyword>
<dbReference type="EMBL" id="LRQV01000085">
    <property type="protein sequence ID" value="KXK60069.1"/>
    <property type="molecule type" value="Genomic_DNA"/>
</dbReference>
<reference evidence="2 3" key="1">
    <citation type="submission" date="2016-01" db="EMBL/GenBank/DDBJ databases">
        <title>Whole genome sequence and analysis of Micromonospora rosaria DSM 803, which can produce antibacterial substance rosamicin.</title>
        <authorList>
            <person name="Yang H."/>
            <person name="He X."/>
            <person name="Zhu D."/>
        </authorList>
    </citation>
    <scope>NUCLEOTIDE SEQUENCE [LARGE SCALE GENOMIC DNA]</scope>
    <source>
        <strain evidence="2 3">DSM 803</strain>
    </source>
</reference>